<feature type="transmembrane region" description="Helical" evidence="1">
    <location>
        <begin position="193"/>
        <end position="211"/>
    </location>
</feature>
<feature type="transmembrane region" description="Helical" evidence="1">
    <location>
        <begin position="424"/>
        <end position="451"/>
    </location>
</feature>
<feature type="transmembrane region" description="Helical" evidence="1">
    <location>
        <begin position="126"/>
        <end position="151"/>
    </location>
</feature>
<evidence type="ECO:0000313" key="3">
    <source>
        <dbReference type="Proteomes" id="UP001596044"/>
    </source>
</evidence>
<keyword evidence="3" id="KW-1185">Reference proteome</keyword>
<reference evidence="3" key="1">
    <citation type="journal article" date="2019" name="Int. J. Syst. Evol. Microbiol.">
        <title>The Global Catalogue of Microorganisms (GCM) 10K type strain sequencing project: providing services to taxonomists for standard genome sequencing and annotation.</title>
        <authorList>
            <consortium name="The Broad Institute Genomics Platform"/>
            <consortium name="The Broad Institute Genome Sequencing Center for Infectious Disease"/>
            <person name="Wu L."/>
            <person name="Ma J."/>
        </authorList>
    </citation>
    <scope>NUCLEOTIDE SEQUENCE [LARGE SCALE GENOMIC DNA]</scope>
    <source>
        <strain evidence="3">KACC 11904</strain>
    </source>
</reference>
<feature type="transmembrane region" description="Helical" evidence="1">
    <location>
        <begin position="498"/>
        <end position="521"/>
    </location>
</feature>
<dbReference type="RefSeq" id="WP_270877425.1">
    <property type="nucleotide sequence ID" value="NZ_JAQFVF010000001.1"/>
</dbReference>
<feature type="transmembrane region" description="Helical" evidence="1">
    <location>
        <begin position="463"/>
        <end position="486"/>
    </location>
</feature>
<feature type="transmembrane region" description="Helical" evidence="1">
    <location>
        <begin position="24"/>
        <end position="46"/>
    </location>
</feature>
<keyword evidence="1" id="KW-0472">Membrane</keyword>
<proteinExistence type="predicted"/>
<feature type="transmembrane region" description="Helical" evidence="1">
    <location>
        <begin position="238"/>
        <end position="259"/>
    </location>
</feature>
<evidence type="ECO:0000313" key="2">
    <source>
        <dbReference type="EMBL" id="MFC5447701.1"/>
    </source>
</evidence>
<keyword evidence="1" id="KW-1133">Transmembrane helix</keyword>
<name>A0ABW0K4C7_9BACL</name>
<feature type="transmembrane region" description="Helical" evidence="1">
    <location>
        <begin position="157"/>
        <end position="181"/>
    </location>
</feature>
<feature type="transmembrane region" description="Helical" evidence="1">
    <location>
        <begin position="387"/>
        <end position="412"/>
    </location>
</feature>
<feature type="transmembrane region" description="Helical" evidence="1">
    <location>
        <begin position="83"/>
        <end position="105"/>
    </location>
</feature>
<gene>
    <name evidence="2" type="ORF">ACFPOG_05490</name>
</gene>
<keyword evidence="1" id="KW-0812">Transmembrane</keyword>
<protein>
    <submittedName>
        <fullName evidence="2">ABC transporter permease</fullName>
    </submittedName>
</protein>
<feature type="transmembrane region" description="Helical" evidence="1">
    <location>
        <begin position="297"/>
        <end position="322"/>
    </location>
</feature>
<accession>A0ABW0K4C7</accession>
<evidence type="ECO:0000256" key="1">
    <source>
        <dbReference type="SAM" id="Phobius"/>
    </source>
</evidence>
<sequence>MKKSEFMATSSLVKLYLGQNKINILLMLFLPMLLAYGSAASFALMFHSPQELRTYIEQAAASPVSLGMLGHVLSDTLGGVTVWRIRVSTLLFAAIFNIVFAIKNSRKEEESGRLELLRSGNVGRKASLTAVIVLACMANIIGGLLMAGGLMAAGLPALGSLAAGLATGLCSCFFAAVACAAAQVASSARAASAIAYAILGCFVVFQAIGNFQSSPGGIFYLSPFTWETMARPYAGENFGVFVIALILIAMVLIAAYVLLGKRDLGAGLLPDRSGSANAKASFNNVFALSWRLHSGMLIAWITGFALFGALLGSLAPVIQSMFNDSAALAGWITGLGGTGRAFLLFMIYVLAQVASAYSILTTLRLYSEENEMRAEPLLASTVSRVRWAASHLLYTFAGTALIIAAMGIGAGITLSAVTHNSSEVVHVVCASLAKIPAVWVVAALAVFVYGLIPKLTAGMSWTLLGMFFIVEFLWELHIASVAAFRISPFSYVYPTSSIAAAPIILLTLIAAGLTTAGMIGLRFREIGH</sequence>
<dbReference type="Proteomes" id="UP001596044">
    <property type="component" value="Unassembled WGS sequence"/>
</dbReference>
<organism evidence="2 3">
    <name type="scientific">Paenibacillus aestuarii</name>
    <dbReference type="NCBI Taxonomy" id="516965"/>
    <lineage>
        <taxon>Bacteria</taxon>
        <taxon>Bacillati</taxon>
        <taxon>Bacillota</taxon>
        <taxon>Bacilli</taxon>
        <taxon>Bacillales</taxon>
        <taxon>Paenibacillaceae</taxon>
        <taxon>Paenibacillus</taxon>
    </lineage>
</organism>
<dbReference type="EMBL" id="JBHSMJ010000009">
    <property type="protein sequence ID" value="MFC5447701.1"/>
    <property type="molecule type" value="Genomic_DNA"/>
</dbReference>
<comment type="caution">
    <text evidence="2">The sequence shown here is derived from an EMBL/GenBank/DDBJ whole genome shotgun (WGS) entry which is preliminary data.</text>
</comment>